<organism evidence="3 4">
    <name type="scientific">Acaulospora morrowiae</name>
    <dbReference type="NCBI Taxonomy" id="94023"/>
    <lineage>
        <taxon>Eukaryota</taxon>
        <taxon>Fungi</taxon>
        <taxon>Fungi incertae sedis</taxon>
        <taxon>Mucoromycota</taxon>
        <taxon>Glomeromycotina</taxon>
        <taxon>Glomeromycetes</taxon>
        <taxon>Diversisporales</taxon>
        <taxon>Acaulosporaceae</taxon>
        <taxon>Acaulospora</taxon>
    </lineage>
</organism>
<comment type="caution">
    <text evidence="3">The sequence shown here is derived from an EMBL/GenBank/DDBJ whole genome shotgun (WGS) entry which is preliminary data.</text>
</comment>
<reference evidence="3" key="1">
    <citation type="submission" date="2021-06" db="EMBL/GenBank/DDBJ databases">
        <authorList>
            <person name="Kallberg Y."/>
            <person name="Tangrot J."/>
            <person name="Rosling A."/>
        </authorList>
    </citation>
    <scope>NUCLEOTIDE SEQUENCE</scope>
    <source>
        <strain evidence="3">CL551</strain>
    </source>
</reference>
<dbReference type="PANTHER" id="PTHR11764">
    <property type="entry name" value="TERPENE CYCLASE/MUTASE FAMILY MEMBER"/>
    <property type="match status" value="1"/>
</dbReference>
<name>A0A9N9C4L1_9GLOM</name>
<dbReference type="Proteomes" id="UP000789342">
    <property type="component" value="Unassembled WGS sequence"/>
</dbReference>
<dbReference type="OrthoDB" id="21502at2759"/>
<keyword evidence="4" id="KW-1185">Reference proteome</keyword>
<gene>
    <name evidence="3" type="ORF">AMORRO_LOCUS7324</name>
</gene>
<proteinExistence type="inferred from homology"/>
<dbReference type="GO" id="GO:0016104">
    <property type="term" value="P:triterpenoid biosynthetic process"/>
    <property type="evidence" value="ECO:0007669"/>
    <property type="project" value="InterPro"/>
</dbReference>
<evidence type="ECO:0000256" key="1">
    <source>
        <dbReference type="ARBA" id="ARBA00009755"/>
    </source>
</evidence>
<dbReference type="EMBL" id="CAJVPV010005415">
    <property type="protein sequence ID" value="CAG8590488.1"/>
    <property type="molecule type" value="Genomic_DNA"/>
</dbReference>
<accession>A0A9N9C4L1</accession>
<dbReference type="PANTHER" id="PTHR11764:SF20">
    <property type="entry name" value="LANOSTEROL SYNTHASE"/>
    <property type="match status" value="1"/>
</dbReference>
<feature type="non-terminal residue" evidence="3">
    <location>
        <position position="380"/>
    </location>
</feature>
<comment type="similarity">
    <text evidence="1">Belongs to the terpene cyclase/mutase family.</text>
</comment>
<dbReference type="Pfam" id="PF13249">
    <property type="entry name" value="SQHop_cyclase_N"/>
    <property type="match status" value="1"/>
</dbReference>
<dbReference type="InterPro" id="IPR032697">
    <property type="entry name" value="SQ_cyclase_N"/>
</dbReference>
<dbReference type="AlphaFoldDB" id="A0A9N9C4L1"/>
<feature type="domain" description="Squalene cyclase N-terminal" evidence="2">
    <location>
        <begin position="98"/>
        <end position="291"/>
    </location>
</feature>
<evidence type="ECO:0000313" key="4">
    <source>
        <dbReference type="Proteomes" id="UP000789342"/>
    </source>
</evidence>
<dbReference type="InterPro" id="IPR008930">
    <property type="entry name" value="Terpenoid_cyclase/PrenylTrfase"/>
</dbReference>
<protein>
    <submittedName>
        <fullName evidence="3">9550_t:CDS:1</fullName>
    </submittedName>
</protein>
<dbReference type="GO" id="GO:0006695">
    <property type="term" value="P:cholesterol biosynthetic process"/>
    <property type="evidence" value="ECO:0007669"/>
    <property type="project" value="TreeGrafter"/>
</dbReference>
<dbReference type="GO" id="GO:0000250">
    <property type="term" value="F:lanosterol synthase activity"/>
    <property type="evidence" value="ECO:0007669"/>
    <property type="project" value="TreeGrafter"/>
</dbReference>
<dbReference type="SUPFAM" id="SSF48239">
    <property type="entry name" value="Terpenoid cyclases/Protein prenyltransferases"/>
    <property type="match status" value="1"/>
</dbReference>
<evidence type="ECO:0000313" key="3">
    <source>
        <dbReference type="EMBL" id="CAG8590488.1"/>
    </source>
</evidence>
<dbReference type="InterPro" id="IPR018333">
    <property type="entry name" value="Squalene_cyclase"/>
</dbReference>
<evidence type="ECO:0000259" key="2">
    <source>
        <dbReference type="Pfam" id="PF13249"/>
    </source>
</evidence>
<dbReference type="Gene3D" id="6.20.120.20">
    <property type="match status" value="1"/>
</dbReference>
<dbReference type="Gene3D" id="1.50.10.20">
    <property type="match status" value="1"/>
</dbReference>
<dbReference type="GO" id="GO:0005811">
    <property type="term" value="C:lipid droplet"/>
    <property type="evidence" value="ECO:0007669"/>
    <property type="project" value="InterPro"/>
</dbReference>
<sequence>AEHIELLYLESLKVARSHILIQRMTLIPSYDTGKTDITRWRLKVDHGRQTWHYLEDEEEVRNWPQSVIEKYLLGLPFESKKFDFPIRASESARNGFEFFKQLQTEDGHWAGEYGGPMFLLPGLIIAMYVTKIPVPESWRLEIVRYLFNKAHPNDGGWGLHTEHHSTVFGTALNYVTLRILGVDADHPVMVKARGTLHKLGGAAGAPSWGKFWLASLNVYDWEGLNPIPPELWLFPYSLPIHPARFWIHTRVVYLPMGYIYGRRLRAELTPLIMDLRQELYIQPYESINWSDVALQESYDLIKCEDENTDYLDIAPVSKVMHILCTYYEEGPDSEAFLLAKEKLIDYVWMSSEGMMMNGTNGTQLWDTALMVLALIDTGNR</sequence>